<dbReference type="AlphaFoldDB" id="A0AAD5H4K3"/>
<feature type="domain" description="Response regulatory" evidence="5">
    <location>
        <begin position="2"/>
        <end position="127"/>
    </location>
</feature>
<dbReference type="Proteomes" id="UP001205105">
    <property type="component" value="Unassembled WGS sequence"/>
</dbReference>
<name>A0AAD5H4K3_9CHLO</name>
<dbReference type="Pfam" id="PF00072">
    <property type="entry name" value="Response_reg"/>
    <property type="match status" value="1"/>
</dbReference>
<dbReference type="SUPFAM" id="SSF52172">
    <property type="entry name" value="CheY-like"/>
    <property type="match status" value="1"/>
</dbReference>
<keyword evidence="7" id="KW-1185">Reference proteome</keyword>
<keyword evidence="2" id="KW-0902">Two-component regulatory system</keyword>
<dbReference type="GO" id="GO:0000160">
    <property type="term" value="P:phosphorelay signal transduction system"/>
    <property type="evidence" value="ECO:0007669"/>
    <property type="project" value="UniProtKB-KW"/>
</dbReference>
<proteinExistence type="predicted"/>
<evidence type="ECO:0000256" key="3">
    <source>
        <dbReference type="PROSITE-ProRule" id="PRU00169"/>
    </source>
</evidence>
<dbReference type="PANTHER" id="PTHR45339">
    <property type="entry name" value="HYBRID SIGNAL TRANSDUCTION HISTIDINE KINASE J"/>
    <property type="match status" value="1"/>
</dbReference>
<reference evidence="6" key="1">
    <citation type="submission" date="2020-11" db="EMBL/GenBank/DDBJ databases">
        <title>Chlorella ohadii genome sequencing and assembly.</title>
        <authorList>
            <person name="Murik O."/>
            <person name="Treves H."/>
            <person name="Kedem I."/>
            <person name="Shotland Y."/>
            <person name="Kaplan A."/>
        </authorList>
    </citation>
    <scope>NUCLEOTIDE SEQUENCE</scope>
    <source>
        <strain evidence="6">1</strain>
    </source>
</reference>
<dbReference type="SMART" id="SM00448">
    <property type="entry name" value="REC"/>
    <property type="match status" value="1"/>
</dbReference>
<evidence type="ECO:0000256" key="1">
    <source>
        <dbReference type="ARBA" id="ARBA00022553"/>
    </source>
</evidence>
<feature type="region of interest" description="Disordered" evidence="4">
    <location>
        <begin position="191"/>
        <end position="231"/>
    </location>
</feature>
<dbReference type="PANTHER" id="PTHR45339:SF1">
    <property type="entry name" value="HYBRID SIGNAL TRANSDUCTION HISTIDINE KINASE J"/>
    <property type="match status" value="1"/>
</dbReference>
<dbReference type="CDD" id="cd17546">
    <property type="entry name" value="REC_hyHK_CKI1_RcsC-like"/>
    <property type="match status" value="1"/>
</dbReference>
<keyword evidence="1 3" id="KW-0597">Phosphoprotein</keyword>
<dbReference type="InterPro" id="IPR011006">
    <property type="entry name" value="CheY-like_superfamily"/>
</dbReference>
<evidence type="ECO:0000256" key="4">
    <source>
        <dbReference type="SAM" id="MobiDB-lite"/>
    </source>
</evidence>
<organism evidence="6 7">
    <name type="scientific">Chlorella ohadii</name>
    <dbReference type="NCBI Taxonomy" id="2649997"/>
    <lineage>
        <taxon>Eukaryota</taxon>
        <taxon>Viridiplantae</taxon>
        <taxon>Chlorophyta</taxon>
        <taxon>core chlorophytes</taxon>
        <taxon>Trebouxiophyceae</taxon>
        <taxon>Chlorellales</taxon>
        <taxon>Chlorellaceae</taxon>
        <taxon>Chlorella clade</taxon>
        <taxon>Chlorella</taxon>
    </lineage>
</organism>
<dbReference type="PROSITE" id="PS50110">
    <property type="entry name" value="RESPONSE_REGULATORY"/>
    <property type="match status" value="1"/>
</dbReference>
<evidence type="ECO:0000259" key="5">
    <source>
        <dbReference type="PROSITE" id="PS50110"/>
    </source>
</evidence>
<sequence>MSVLVVDDQAVNRVVIGALLRSLNLDVIEATNGREGLLAYLRHGRERIAFVFLDLVMPVWDGFRAALSIRSAENQRGWQQVPIVAYTSEDVQHGSPLFDKCMASGFNGVVPKPMNRRDATQLLSRWLPSVSGQPASSGSRHSAGSSDEEAQCSCSQPGCGPCRVASATSTGAVASGMQGVVDSRSTGFCRTPDGGGSSSSAAGCSSASLSGSAEAGGSSDGAGGGRSNATSERRWLPCWAASQALSG</sequence>
<protein>
    <recommendedName>
        <fullName evidence="5">Response regulatory domain-containing protein</fullName>
    </recommendedName>
</protein>
<accession>A0AAD5H4K3</accession>
<dbReference type="InterPro" id="IPR001789">
    <property type="entry name" value="Sig_transdc_resp-reg_receiver"/>
</dbReference>
<feature type="modified residue" description="4-aspartylphosphate" evidence="3">
    <location>
        <position position="54"/>
    </location>
</feature>
<dbReference type="EMBL" id="JADXDR010000107">
    <property type="protein sequence ID" value="KAI7839137.1"/>
    <property type="molecule type" value="Genomic_DNA"/>
</dbReference>
<evidence type="ECO:0000256" key="2">
    <source>
        <dbReference type="ARBA" id="ARBA00023012"/>
    </source>
</evidence>
<gene>
    <name evidence="6" type="ORF">COHA_007140</name>
</gene>
<evidence type="ECO:0000313" key="7">
    <source>
        <dbReference type="Proteomes" id="UP001205105"/>
    </source>
</evidence>
<dbReference type="Gene3D" id="3.40.50.2300">
    <property type="match status" value="1"/>
</dbReference>
<evidence type="ECO:0000313" key="6">
    <source>
        <dbReference type="EMBL" id="KAI7839137.1"/>
    </source>
</evidence>
<comment type="caution">
    <text evidence="6">The sequence shown here is derived from an EMBL/GenBank/DDBJ whole genome shotgun (WGS) entry which is preliminary data.</text>
</comment>
<feature type="compositionally biased region" description="Low complexity" evidence="4">
    <location>
        <begin position="198"/>
        <end position="217"/>
    </location>
</feature>